<evidence type="ECO:0000313" key="3">
    <source>
        <dbReference type="Proteomes" id="UP000030816"/>
    </source>
</evidence>
<dbReference type="GeneID" id="63738858"/>
<dbReference type="PANTHER" id="PTHR22642:SF2">
    <property type="entry name" value="PROTEIN LONG AFTER FAR-RED 3"/>
    <property type="match status" value="1"/>
</dbReference>
<dbReference type="AlphaFoldDB" id="A0A0B2WWM0"/>
<dbReference type="STRING" id="1081103.A0A0B2WWM0"/>
<protein>
    <submittedName>
        <fullName evidence="2">Amidohydrolase 3</fullName>
    </submittedName>
</protein>
<dbReference type="Gene3D" id="3.20.20.140">
    <property type="entry name" value="Metal-dependent hydrolases"/>
    <property type="match status" value="1"/>
</dbReference>
<dbReference type="Pfam" id="PF07969">
    <property type="entry name" value="Amidohydro_3"/>
    <property type="match status" value="1"/>
</dbReference>
<evidence type="ECO:0000259" key="1">
    <source>
        <dbReference type="Pfam" id="PF07969"/>
    </source>
</evidence>
<dbReference type="GO" id="GO:0016810">
    <property type="term" value="F:hydrolase activity, acting on carbon-nitrogen (but not peptide) bonds"/>
    <property type="evidence" value="ECO:0007669"/>
    <property type="project" value="InterPro"/>
</dbReference>
<dbReference type="InterPro" id="IPR013108">
    <property type="entry name" value="Amidohydro_3"/>
</dbReference>
<organism evidence="2 3">
    <name type="scientific">Metarhizium album (strain ARSEF 1941)</name>
    <dbReference type="NCBI Taxonomy" id="1081103"/>
    <lineage>
        <taxon>Eukaryota</taxon>
        <taxon>Fungi</taxon>
        <taxon>Dikarya</taxon>
        <taxon>Ascomycota</taxon>
        <taxon>Pezizomycotina</taxon>
        <taxon>Sordariomycetes</taxon>
        <taxon>Hypocreomycetidae</taxon>
        <taxon>Hypocreales</taxon>
        <taxon>Clavicipitaceae</taxon>
        <taxon>Metarhizium</taxon>
    </lineage>
</organism>
<dbReference type="SUPFAM" id="SSF51556">
    <property type="entry name" value="Metallo-dependent hydrolases"/>
    <property type="match status" value="1"/>
</dbReference>
<proteinExistence type="predicted"/>
<dbReference type="SUPFAM" id="SSF51338">
    <property type="entry name" value="Composite domain of metallo-dependent hydrolases"/>
    <property type="match status" value="1"/>
</dbReference>
<dbReference type="Gene3D" id="3.10.310.70">
    <property type="match status" value="1"/>
</dbReference>
<accession>A0A0B2WWM0</accession>
<reference evidence="2 3" key="1">
    <citation type="journal article" date="2014" name="Proc. Natl. Acad. Sci. U.S.A.">
        <title>Trajectory and genomic determinants of fungal-pathogen speciation and host adaptation.</title>
        <authorList>
            <person name="Hu X."/>
            <person name="Xiao G."/>
            <person name="Zheng P."/>
            <person name="Shang Y."/>
            <person name="Su Y."/>
            <person name="Zhang X."/>
            <person name="Liu X."/>
            <person name="Zhan S."/>
            <person name="St Leger R.J."/>
            <person name="Wang C."/>
        </authorList>
    </citation>
    <scope>NUCLEOTIDE SEQUENCE [LARGE SCALE GENOMIC DNA]</scope>
    <source>
        <strain evidence="2 3">ARSEF 1941</strain>
    </source>
</reference>
<feature type="domain" description="Amidohydrolase 3" evidence="1">
    <location>
        <begin position="62"/>
        <end position="533"/>
    </location>
</feature>
<keyword evidence="2" id="KW-0378">Hydrolase</keyword>
<keyword evidence="3" id="KW-1185">Reference proteome</keyword>
<gene>
    <name evidence="2" type="ORF">MAM_04403</name>
</gene>
<dbReference type="InterPro" id="IPR011059">
    <property type="entry name" value="Metal-dep_hydrolase_composite"/>
</dbReference>
<dbReference type="Proteomes" id="UP000030816">
    <property type="component" value="Unassembled WGS sequence"/>
</dbReference>
<dbReference type="EMBL" id="AZHE01000009">
    <property type="protein sequence ID" value="KHN98014.1"/>
    <property type="molecule type" value="Genomic_DNA"/>
</dbReference>
<dbReference type="OrthoDB" id="194468at2759"/>
<dbReference type="InterPro" id="IPR032466">
    <property type="entry name" value="Metal_Hydrolase"/>
</dbReference>
<sequence length="536" mass="58504">MASRQSVAELQDATAYINGRVFTADEKQPWAEAFIVSASGLFTLVGSSETVLATARERHIVVHDLRSQFIMPGIHDAHVHLLMAGLSRFSNVHLGLDEVVPMAQATAKLQSASCGCEYAHAFGRWLSADVFRIEGFDRSALDEAYPDTPVMIRAGAGHSLLLNTAALRESGYDVSNESDMKGAYIGRRPDGSLTGELAELATTKALLSCPKPPLVHVRRALKYAVQRLHRAGVTSCQEAATNTLMLNTLRQMDHDGHLQMDLYTHIVYAPEFIAEESQGELTQLLDRADTLKTRHVDTRFVKIILDGVPLNPYYTQAGLDKDGKVEEHKLFLQDLEEAIIRYDQRGMTCKIHCTGEGATRLALDAIEAARSRNPNGPRHEIAHCSGVNSAEYPRFRALNTTAEMSPAVFFCQSFSAQEGALMDWNFPMMLSHGAHVSIGSDWGVPESPDLLPGLEGLVAGVGSGDRGKGAKLLLRMLTLAGAEAVGRDKETGSIEAGKRANFIEVDRDLSAGEQGAFRDAQVRRTWFEGEIVFSAA</sequence>
<dbReference type="HOGENOM" id="CLU_009942_6_2_1"/>
<evidence type="ECO:0000313" key="2">
    <source>
        <dbReference type="EMBL" id="KHN98014.1"/>
    </source>
</evidence>
<comment type="caution">
    <text evidence="2">The sequence shown here is derived from an EMBL/GenBank/DDBJ whole genome shotgun (WGS) entry which is preliminary data.</text>
</comment>
<dbReference type="Gene3D" id="2.30.40.10">
    <property type="entry name" value="Urease, subunit C, domain 1"/>
    <property type="match status" value="1"/>
</dbReference>
<dbReference type="RefSeq" id="XP_040679080.1">
    <property type="nucleotide sequence ID" value="XM_040823201.1"/>
</dbReference>
<dbReference type="PANTHER" id="PTHR22642">
    <property type="entry name" value="IMIDAZOLONEPROPIONASE"/>
    <property type="match status" value="1"/>
</dbReference>
<name>A0A0B2WWM0_METAS</name>